<evidence type="ECO:0000256" key="6">
    <source>
        <dbReference type="ARBA" id="ARBA00022741"/>
    </source>
</evidence>
<proteinExistence type="inferred from homology"/>
<dbReference type="SUPFAM" id="SSF81301">
    <property type="entry name" value="Nucleotidyltransferase"/>
    <property type="match status" value="1"/>
</dbReference>
<evidence type="ECO:0000256" key="3">
    <source>
        <dbReference type="ARBA" id="ARBA00022679"/>
    </source>
</evidence>
<dbReference type="Pfam" id="PF01909">
    <property type="entry name" value="NTP_transf_2"/>
    <property type="match status" value="1"/>
</dbReference>
<evidence type="ECO:0000256" key="9">
    <source>
        <dbReference type="ARBA" id="ARBA00038276"/>
    </source>
</evidence>
<keyword evidence="4" id="KW-0548">Nucleotidyltransferase</keyword>
<evidence type="ECO:0000313" key="12">
    <source>
        <dbReference type="Proteomes" id="UP000231343"/>
    </source>
</evidence>
<dbReference type="PANTHER" id="PTHR33571:SF19">
    <property type="entry name" value="PROTEIN ADENYLYLTRANSFERASE MJ0128-RELATED"/>
    <property type="match status" value="1"/>
</dbReference>
<keyword evidence="2" id="KW-1277">Toxin-antitoxin system</keyword>
<keyword evidence="8" id="KW-0460">Magnesium</keyword>
<dbReference type="PANTHER" id="PTHR33571">
    <property type="entry name" value="SSL8005 PROTEIN"/>
    <property type="match status" value="1"/>
</dbReference>
<dbReference type="CDD" id="cd05403">
    <property type="entry name" value="NT_KNTase_like"/>
    <property type="match status" value="1"/>
</dbReference>
<evidence type="ECO:0000256" key="4">
    <source>
        <dbReference type="ARBA" id="ARBA00022695"/>
    </source>
</evidence>
<dbReference type="InterPro" id="IPR052038">
    <property type="entry name" value="Type-VII_TA_antitoxin"/>
</dbReference>
<evidence type="ECO:0000256" key="8">
    <source>
        <dbReference type="ARBA" id="ARBA00022842"/>
    </source>
</evidence>
<evidence type="ECO:0000256" key="1">
    <source>
        <dbReference type="ARBA" id="ARBA00001946"/>
    </source>
</evidence>
<protein>
    <submittedName>
        <fullName evidence="11">Nucleotidyltransferase</fullName>
    </submittedName>
</protein>
<feature type="domain" description="Polymerase nucleotidyl transferase" evidence="10">
    <location>
        <begin position="10"/>
        <end position="95"/>
    </location>
</feature>
<dbReference type="AlphaFoldDB" id="A0A2H0Y1W4"/>
<keyword evidence="5" id="KW-0479">Metal-binding</keyword>
<keyword evidence="6" id="KW-0547">Nucleotide-binding</keyword>
<dbReference type="EMBL" id="PEYM01000002">
    <property type="protein sequence ID" value="PIS31776.1"/>
    <property type="molecule type" value="Genomic_DNA"/>
</dbReference>
<evidence type="ECO:0000313" key="11">
    <source>
        <dbReference type="EMBL" id="PIS31776.1"/>
    </source>
</evidence>
<dbReference type="InterPro" id="IPR002934">
    <property type="entry name" value="Polymerase_NTP_transf_dom"/>
</dbReference>
<name>A0A2H0Y1W4_UNCSA</name>
<keyword evidence="3 11" id="KW-0808">Transferase</keyword>
<reference evidence="11 12" key="1">
    <citation type="submission" date="2017-09" db="EMBL/GenBank/DDBJ databases">
        <title>Depth-based differentiation of microbial function through sediment-hosted aquifers and enrichment of novel symbionts in the deep terrestrial subsurface.</title>
        <authorList>
            <person name="Probst A.J."/>
            <person name="Ladd B."/>
            <person name="Jarett J.K."/>
            <person name="Geller-Mcgrath D.E."/>
            <person name="Sieber C.M."/>
            <person name="Emerson J.B."/>
            <person name="Anantharaman K."/>
            <person name="Thomas B.C."/>
            <person name="Malmstrom R."/>
            <person name="Stieglmeier M."/>
            <person name="Klingl A."/>
            <person name="Woyke T."/>
            <person name="Ryan C.M."/>
            <person name="Banfield J.F."/>
        </authorList>
    </citation>
    <scope>NUCLEOTIDE SEQUENCE [LARGE SCALE GENOMIC DNA]</scope>
    <source>
        <strain evidence="11">CG08_land_8_20_14_0_20_45_16</strain>
    </source>
</reference>
<keyword evidence="7" id="KW-0067">ATP-binding</keyword>
<dbReference type="GO" id="GO:0005524">
    <property type="term" value="F:ATP binding"/>
    <property type="evidence" value="ECO:0007669"/>
    <property type="project" value="UniProtKB-KW"/>
</dbReference>
<comment type="cofactor">
    <cofactor evidence="1">
        <name>Mg(2+)</name>
        <dbReference type="ChEBI" id="CHEBI:18420"/>
    </cofactor>
</comment>
<evidence type="ECO:0000256" key="2">
    <source>
        <dbReference type="ARBA" id="ARBA00022649"/>
    </source>
</evidence>
<dbReference type="Proteomes" id="UP000231343">
    <property type="component" value="Unassembled WGS sequence"/>
</dbReference>
<dbReference type="GO" id="GO:0016779">
    <property type="term" value="F:nucleotidyltransferase activity"/>
    <property type="evidence" value="ECO:0007669"/>
    <property type="project" value="UniProtKB-KW"/>
</dbReference>
<organism evidence="11 12">
    <name type="scientific">Candidatus Saganbacteria bacterium CG08_land_8_20_14_0_20_45_16</name>
    <dbReference type="NCBI Taxonomy" id="2014293"/>
    <lineage>
        <taxon>Bacteria</taxon>
        <taxon>Bacillati</taxon>
        <taxon>Saganbacteria</taxon>
    </lineage>
</organism>
<sequence length="98" mass="11060">MGTKEIISRIRKHLASLREEYNVAKIGVFGSTVRGGQTTKSDIDILIDFSRPIGFFKFIQLENLLSKMLNKRVDLVSRKALKPAIKRGILKEVVFVNG</sequence>
<dbReference type="InterPro" id="IPR043519">
    <property type="entry name" value="NT_sf"/>
</dbReference>
<comment type="caution">
    <text evidence="11">The sequence shown here is derived from an EMBL/GenBank/DDBJ whole genome shotgun (WGS) entry which is preliminary data.</text>
</comment>
<evidence type="ECO:0000259" key="10">
    <source>
        <dbReference type="Pfam" id="PF01909"/>
    </source>
</evidence>
<dbReference type="Gene3D" id="3.30.460.10">
    <property type="entry name" value="Beta Polymerase, domain 2"/>
    <property type="match status" value="1"/>
</dbReference>
<comment type="similarity">
    <text evidence="9">Belongs to the MntA antitoxin family.</text>
</comment>
<dbReference type="GO" id="GO:0046872">
    <property type="term" value="F:metal ion binding"/>
    <property type="evidence" value="ECO:0007669"/>
    <property type="project" value="UniProtKB-KW"/>
</dbReference>
<gene>
    <name evidence="11" type="ORF">COT42_00075</name>
</gene>
<evidence type="ECO:0000256" key="5">
    <source>
        <dbReference type="ARBA" id="ARBA00022723"/>
    </source>
</evidence>
<accession>A0A2H0Y1W4</accession>
<evidence type="ECO:0000256" key="7">
    <source>
        <dbReference type="ARBA" id="ARBA00022840"/>
    </source>
</evidence>